<dbReference type="AlphaFoldDB" id="A0AAU8Q218"/>
<name>A0AAU8Q218_CORPS</name>
<sequence length="142" mass="15216">MPEPLATSLERVTAMMSTFGITLRIIDSQRGIAMANLNGAEFVFMVLQSTLVIRSDRALSGEIPALCIATNSVNNSAVLGSVTIVNRTTPPLLRAEVENPCAAGLTDKQLRTVLEASINTVFKLFDAFDSATRSLTESNALK</sequence>
<dbReference type="EMBL" id="CP003540">
    <property type="protein sequence ID" value="AFK16784.1"/>
    <property type="molecule type" value="Genomic_DNA"/>
</dbReference>
<gene>
    <name evidence="1" type="ORF">CP258_05890</name>
</gene>
<evidence type="ECO:0000313" key="2">
    <source>
        <dbReference type="Proteomes" id="UP000006465"/>
    </source>
</evidence>
<evidence type="ECO:0000313" key="1">
    <source>
        <dbReference type="EMBL" id="AFK16784.1"/>
    </source>
</evidence>
<dbReference type="RefSeq" id="WP_014367123.1">
    <property type="nucleotide sequence ID" value="NC_017945.3"/>
</dbReference>
<organism evidence="1 2">
    <name type="scientific">Corynebacterium pseudotuberculosis 258</name>
    <dbReference type="NCBI Taxonomy" id="1168865"/>
    <lineage>
        <taxon>Bacteria</taxon>
        <taxon>Bacillati</taxon>
        <taxon>Actinomycetota</taxon>
        <taxon>Actinomycetes</taxon>
        <taxon>Mycobacteriales</taxon>
        <taxon>Corynebacteriaceae</taxon>
        <taxon>Corynebacterium</taxon>
    </lineage>
</organism>
<proteinExistence type="predicted"/>
<accession>A0AAU8Q218</accession>
<dbReference type="Pfam" id="PF10722">
    <property type="entry name" value="YbjN"/>
    <property type="match status" value="1"/>
</dbReference>
<dbReference type="Proteomes" id="UP000006465">
    <property type="component" value="Chromosome"/>
</dbReference>
<reference evidence="1 2" key="1">
    <citation type="journal article" date="2013" name="J. Biotechnol.">
        <title>Genome sequence of Corynebacterium pseudotuberculosis biovar equi strain 258 and prediction of antigenic targets to improve biotechnological vaccine production.</title>
        <authorList>
            <person name="Soares S.C."/>
            <person name="Trost E."/>
            <person name="Ramos R.T."/>
            <person name="Carneiro A.R."/>
            <person name="Santos A.R."/>
            <person name="Pinto A.C."/>
            <person name="Barbosa E."/>
            <person name="Aburjaile F."/>
            <person name="Ali A."/>
            <person name="Diniz C.A."/>
            <person name="Hassan S.S."/>
            <person name="Fiaux K."/>
            <person name="Guimaraes L.C."/>
            <person name="Bakhtiar S.M."/>
            <person name="Pereira U."/>
            <person name="Almeida S.S."/>
            <person name="Abreu V.A."/>
            <person name="Rocha F.S."/>
            <person name="Dorella F.A."/>
            <person name="Miyoshi A."/>
            <person name="Silva A."/>
            <person name="Azevedo V."/>
            <person name="Tauch A."/>
        </authorList>
    </citation>
    <scope>NUCLEOTIDE SEQUENCE [LARGE SCALE GENOMIC DNA]</scope>
    <source>
        <strain evidence="1 2">258</strain>
    </source>
</reference>
<protein>
    <submittedName>
        <fullName evidence="1">Uncharacterized protein</fullName>
    </submittedName>
</protein>
<dbReference type="InterPro" id="IPR019660">
    <property type="entry name" value="Put_sensory_transdc_reg_YbjN"/>
</dbReference>
<dbReference type="KEGG" id="coe:CP258_05890"/>